<evidence type="ECO:0000313" key="4">
    <source>
        <dbReference type="Proteomes" id="UP001145087"/>
    </source>
</evidence>
<dbReference type="RefSeq" id="WP_343335468.1">
    <property type="nucleotide sequence ID" value="NZ_JAPOHD010000067.1"/>
</dbReference>
<keyword evidence="4" id="KW-1185">Reference proteome</keyword>
<dbReference type="InterPro" id="IPR032698">
    <property type="entry name" value="SirB1_N"/>
</dbReference>
<feature type="domain" description="Protein SirB1 N-terminal" evidence="2">
    <location>
        <begin position="107"/>
        <end position="264"/>
    </location>
</feature>
<organism evidence="3 4">
    <name type="scientific">Draconibacterium aestuarii</name>
    <dbReference type="NCBI Taxonomy" id="2998507"/>
    <lineage>
        <taxon>Bacteria</taxon>
        <taxon>Pseudomonadati</taxon>
        <taxon>Bacteroidota</taxon>
        <taxon>Bacteroidia</taxon>
        <taxon>Marinilabiliales</taxon>
        <taxon>Prolixibacteraceae</taxon>
        <taxon>Draconibacterium</taxon>
    </lineage>
</organism>
<comment type="caution">
    <text evidence="3">The sequence shown here is derived from an EMBL/GenBank/DDBJ whole genome shotgun (WGS) entry which is preliminary data.</text>
</comment>
<dbReference type="PANTHER" id="PTHR31350:SF29">
    <property type="entry name" value="PROTEIN SIRB1 N-TERMINAL DOMAIN-CONTAINING PROTEIN"/>
    <property type="match status" value="1"/>
</dbReference>
<evidence type="ECO:0000256" key="1">
    <source>
        <dbReference type="ARBA" id="ARBA00007100"/>
    </source>
</evidence>
<accession>A0A9X3FB59</accession>
<dbReference type="EMBL" id="JAPOHD010000067">
    <property type="protein sequence ID" value="MCY1723142.1"/>
    <property type="molecule type" value="Genomic_DNA"/>
</dbReference>
<name>A0A9X3FB59_9BACT</name>
<gene>
    <name evidence="3" type="ORF">OU798_22530</name>
</gene>
<protein>
    <submittedName>
        <fullName evidence="3">Transglutaminase-like domain-containing protein</fullName>
    </submittedName>
</protein>
<dbReference type="Pfam" id="PF13369">
    <property type="entry name" value="Transglut_core2"/>
    <property type="match status" value="1"/>
</dbReference>
<comment type="similarity">
    <text evidence="1">Belongs to the UPF0162 family.</text>
</comment>
<dbReference type="AlphaFoldDB" id="A0A9X3FB59"/>
<sequence>MKKSKLNALIELLDDPDILVFGMVEKELLKETHEIIPELEKKWESSFDENCQERIENIIQNLQFKKTRDKLQNWLSTSPEDQNLIDGFCIVDHFQYPDLNPLNLQLKVETLRKSIWLELNNSLTLLEKTTILNHFLFNMNGYSVNLSNAHSPQNCFLNQVLDTKKGNSISMSIFYTILARQLELPAQLIDFPKNPLVAMVDSDLAQKVHGSSHHSDVLFYINPSNKGSITSRKEIEYHLKRNEYLPFNEYTEPKPDSLFIKRLLESLQESYLSVGFTEKEERIKELLRLFNE</sequence>
<evidence type="ECO:0000259" key="2">
    <source>
        <dbReference type="Pfam" id="PF13369"/>
    </source>
</evidence>
<dbReference type="PANTHER" id="PTHR31350">
    <property type="entry name" value="SI:DKEY-261L7.2"/>
    <property type="match status" value="1"/>
</dbReference>
<reference evidence="3" key="1">
    <citation type="submission" date="2022-11" db="EMBL/GenBank/DDBJ databases">
        <title>Marilongibacter aestuarii gen. nov., sp. nov., isolated from tidal flat sediment.</title>
        <authorList>
            <person name="Jiayan W."/>
        </authorList>
    </citation>
    <scope>NUCLEOTIDE SEQUENCE</scope>
    <source>
        <strain evidence="3">Z1-6</strain>
    </source>
</reference>
<proteinExistence type="inferred from homology"/>
<evidence type="ECO:0000313" key="3">
    <source>
        <dbReference type="EMBL" id="MCY1723142.1"/>
    </source>
</evidence>
<dbReference type="Proteomes" id="UP001145087">
    <property type="component" value="Unassembled WGS sequence"/>
</dbReference>